<evidence type="ECO:0000313" key="4">
    <source>
        <dbReference type="Proteomes" id="UP000031774"/>
    </source>
</evidence>
<dbReference type="AlphaFoldDB" id="A0A0B5I851"/>
<dbReference type="InterPro" id="IPR050791">
    <property type="entry name" value="Aldo-Keto_reductase"/>
</dbReference>
<proteinExistence type="predicted"/>
<keyword evidence="1" id="KW-0560">Oxidoreductase</keyword>
<dbReference type="InterPro" id="IPR023210">
    <property type="entry name" value="NADP_OxRdtase_dom"/>
</dbReference>
<evidence type="ECO:0000256" key="1">
    <source>
        <dbReference type="ARBA" id="ARBA00023002"/>
    </source>
</evidence>
<dbReference type="InterPro" id="IPR036812">
    <property type="entry name" value="NAD(P)_OxRdtase_dom_sf"/>
</dbReference>
<dbReference type="PRINTS" id="PR00069">
    <property type="entry name" value="ALDKETRDTASE"/>
</dbReference>
<evidence type="ECO:0000313" key="3">
    <source>
        <dbReference type="EMBL" id="AJF66657.1"/>
    </source>
</evidence>
<dbReference type="RefSeq" id="WP_041130657.1">
    <property type="nucleotide sequence ID" value="NZ_CP010407.1"/>
</dbReference>
<protein>
    <submittedName>
        <fullName evidence="3">Oxidoreductase</fullName>
    </submittedName>
</protein>
<dbReference type="CDD" id="cd19088">
    <property type="entry name" value="AKR_AKR13B1"/>
    <property type="match status" value="1"/>
</dbReference>
<dbReference type="Pfam" id="PF00248">
    <property type="entry name" value="Aldo_ket_red"/>
    <property type="match status" value="1"/>
</dbReference>
<keyword evidence="4" id="KW-1185">Reference proteome</keyword>
<dbReference type="EMBL" id="CP010407">
    <property type="protein sequence ID" value="AJF66657.1"/>
    <property type="molecule type" value="Genomic_DNA"/>
</dbReference>
<dbReference type="GO" id="GO:0005737">
    <property type="term" value="C:cytoplasm"/>
    <property type="evidence" value="ECO:0007669"/>
    <property type="project" value="TreeGrafter"/>
</dbReference>
<dbReference type="STRING" id="362257.SVTN_22085"/>
<evidence type="ECO:0000259" key="2">
    <source>
        <dbReference type="Pfam" id="PF00248"/>
    </source>
</evidence>
<dbReference type="Proteomes" id="UP000031774">
    <property type="component" value="Chromosome"/>
</dbReference>
<accession>A0A0B5I851</accession>
<dbReference type="InterPro" id="IPR020471">
    <property type="entry name" value="AKR"/>
</dbReference>
<dbReference type="GO" id="GO:0016491">
    <property type="term" value="F:oxidoreductase activity"/>
    <property type="evidence" value="ECO:0007669"/>
    <property type="project" value="UniProtKB-KW"/>
</dbReference>
<dbReference type="SUPFAM" id="SSF51430">
    <property type="entry name" value="NAD(P)-linked oxidoreductase"/>
    <property type="match status" value="1"/>
</dbReference>
<gene>
    <name evidence="3" type="ORF">SVTN_22085</name>
</gene>
<name>A0A0B5I851_9ACTN</name>
<dbReference type="KEGG" id="svt:SVTN_22085"/>
<dbReference type="Gene3D" id="3.20.20.100">
    <property type="entry name" value="NADP-dependent oxidoreductase domain"/>
    <property type="match status" value="1"/>
</dbReference>
<feature type="domain" description="NADP-dependent oxidoreductase" evidence="2">
    <location>
        <begin position="16"/>
        <end position="277"/>
    </location>
</feature>
<reference evidence="3 4" key="1">
    <citation type="submission" date="2014-12" db="EMBL/GenBank/DDBJ databases">
        <title>Complete genome sequence of Streptomyces vietnamensis strain GIMV4.0001, a genetic manipulable producer of the benzoisochromanequinone antibiotic granaticin.</title>
        <authorList>
            <person name="Deng M.R."/>
            <person name="Guo J."/>
            <person name="Ma L.Y."/>
            <person name="Feng G.D."/>
            <person name="Mo C.Y."/>
            <person name="Zhu H.H."/>
        </authorList>
    </citation>
    <scope>NUCLEOTIDE SEQUENCE [LARGE SCALE GENOMIC DNA]</scope>
    <source>
        <strain evidence="4">GIMV4.0001</strain>
    </source>
</reference>
<dbReference type="PANTHER" id="PTHR43625:SF40">
    <property type="entry name" value="ALDO-KETO REDUCTASE YAKC [NADP(+)]"/>
    <property type="match status" value="1"/>
</dbReference>
<dbReference type="NCBIfam" id="NF007695">
    <property type="entry name" value="PRK10376.1"/>
    <property type="match status" value="1"/>
</dbReference>
<organism evidence="3 4">
    <name type="scientific">Streptomyces vietnamensis</name>
    <dbReference type="NCBI Taxonomy" id="362257"/>
    <lineage>
        <taxon>Bacteria</taxon>
        <taxon>Bacillati</taxon>
        <taxon>Actinomycetota</taxon>
        <taxon>Actinomycetes</taxon>
        <taxon>Kitasatosporales</taxon>
        <taxon>Streptomycetaceae</taxon>
        <taxon>Streptomyces</taxon>
    </lineage>
</organism>
<sequence length="284" mass="30711">MTHPTLTIGGDLTVGRLGFGAMRITGPQVWGPPADVPGALKLVRRAVELGITFIDTADSYGPGVSEELLAEALHPYPEGLVIATKAGQSRPSAAEWQPLGRPEYLRQQAELSLRRLRLERIDLFQLHRIDPQVPLADQLGALKRLQDEGKIRHIGLSQVSVAQLEEARRHVEVVSVQNLYNLSRREDDDVLDYCEREGLAFIPWLPIDRGAHAAAEGPLAEVAAELGATPAQVSLAWLLHRSPAVLPIPGTSSPAHLEENAAAARLELTAEQFARLAGTGSEAA</sequence>
<dbReference type="HOGENOM" id="CLU_023205_2_1_11"/>
<dbReference type="PANTHER" id="PTHR43625">
    <property type="entry name" value="AFLATOXIN B1 ALDEHYDE REDUCTASE"/>
    <property type="match status" value="1"/>
</dbReference>